<keyword evidence="2 12" id="KW-0540">Nuclease</keyword>
<dbReference type="InterPro" id="IPR041383">
    <property type="entry name" value="RuvC_III"/>
</dbReference>
<dbReference type="EMBL" id="CP000301">
    <property type="protein sequence ID" value="ABD90012.1"/>
    <property type="molecule type" value="Genomic_DNA"/>
</dbReference>
<keyword evidence="3" id="KW-0479">Metal-binding</keyword>
<comment type="domain">
    <text evidence="12">Has 2 endonuclease domains. The discontinuous RuvC-like domain cleaves the target DNA noncomplementary to crRNA while the HNH nuclease domain cleaves the target DNA complementary to crRNA.</text>
</comment>
<gene>
    <name evidence="12" type="primary">cas9</name>
    <name evidence="14" type="ordered locus">RPC_4489</name>
</gene>
<keyword evidence="6" id="KW-0460">Magnesium</keyword>
<dbReference type="GO" id="GO:0043571">
    <property type="term" value="P:maintenance of CRISPR repeat elements"/>
    <property type="evidence" value="ECO:0007669"/>
    <property type="project" value="UniProtKB-UniRule"/>
</dbReference>
<dbReference type="HAMAP" id="MF_01480">
    <property type="entry name" value="Cas9"/>
    <property type="match status" value="1"/>
</dbReference>
<dbReference type="KEGG" id="rpc:RPC_4489"/>
<comment type="caution">
    <text evidence="12">Lacks conserved residue(s) required for the propagation of feature annotation.</text>
</comment>
<evidence type="ECO:0000256" key="11">
    <source>
        <dbReference type="ARBA" id="ARBA00046380"/>
    </source>
</evidence>
<evidence type="ECO:0000256" key="4">
    <source>
        <dbReference type="ARBA" id="ARBA00022759"/>
    </source>
</evidence>
<feature type="active site" description="Proton acceptor for HNH nuclease domain" evidence="12">
    <location>
        <position position="583"/>
    </location>
</feature>
<dbReference type="GO" id="GO:0004519">
    <property type="term" value="F:endonuclease activity"/>
    <property type="evidence" value="ECO:0007669"/>
    <property type="project" value="UniProtKB-UniRule"/>
</dbReference>
<sequence length="1066" mass="119585">MSERVVRRILGIDLGIASCGWGVVDISGAGGGIIATGVRCFDAPLIDKTGEPKSATRRTARGQRRIVRRRRQRMNGVRRLLCEFGLLPDPRPDALNQAMRRISTASAAAQVTPWTLRAAAHQRLLSNEELAVVLGHIARHRGFRSNAKNEAGANAADETSKMKKAMEATREGLAKYHAFGDMIANDPKFANRKRNRDKDYSHTAKRSDLEDEVRAILRAQLRFGSAAATETLAQTFADVAFFQRPLQDSEDRVGDCPFEPGQKRAARRAPSFELFRFLSRLANLKLAVGRSPERRLTAEEIALAAKGFGETKKTITFKSLREALDLDPNARFSGIGKDKEASLDVVARTGGAAYGTKTLKDALGDAPWRSLSRTPETLDRIAEILSFREDITSIRNGLEDLGLDSLVVEALMQAAANGDFKEFTRAGHISARAARNIIPGLREGLVYSEACARVGYDHAARLSVPLDQVGSPVTRKALSEALKQVRAVAREYGPIDYFHIELARSVGKSAEERKQLTDGIEARNVEKAKRRKQAEEHLGRAPSDDELLRYELAKEQNFKCIYSGDAIDPAGVAANDTRYQVDHILPWSRFGDDSYLNKTLCTARSNQNKRGRTPFEWFEADKTDVEWMEYVARVENLQEVKGRKKRNYSIKDAAAIEDKFKARNLTDTQWATRLLADELSRMFPPRECERAICGRADGGNDGLTIVEERRVFTRPGAITSKLRRAWGLEGLKKQDGKRVEDDRHHAVDALVLAATTESLLQRLTVEVQRREREGRPDDIFHCAEPWRGFRADVRRTVYGSETMPGIFVSRAERRRARGKAHDATIKQIREIEGERLVFERKPVEKLTDKDLEKIPIPKPYGQVSDPKRLRDELVESLRAWIAAGKPKDRPPLSPKGDVIRKVRIQTNDKVSVEINGGTVDRGDMARVDVFRKKNKKAVWEYYVVPIYPHQIVALNDPPDRAVIAYAEDKDWKEIDSSYEFLWSLFGLSYVEISKANGECIDGYFRGLHRGTGAASVCKHISLGKDATVSGIGLKTLASFKKFTIDRLGRKFEIPREVRTWRGEACT</sequence>
<evidence type="ECO:0000256" key="10">
    <source>
        <dbReference type="ARBA" id="ARBA00023211"/>
    </source>
</evidence>
<name>Q20XX4_RHOPB</name>
<dbReference type="EC" id="3.1.-.-" evidence="12"/>
<evidence type="ECO:0000313" key="14">
    <source>
        <dbReference type="EMBL" id="ABD90012.1"/>
    </source>
</evidence>
<keyword evidence="4 12" id="KW-0255">Endonuclease</keyword>
<evidence type="ECO:0000256" key="9">
    <source>
        <dbReference type="ARBA" id="ARBA00023125"/>
    </source>
</evidence>
<dbReference type="STRING" id="316056.RPC_4489"/>
<evidence type="ECO:0000256" key="12">
    <source>
        <dbReference type="HAMAP-Rule" id="MF_01480"/>
    </source>
</evidence>
<evidence type="ECO:0000256" key="1">
    <source>
        <dbReference type="ARBA" id="ARBA00001946"/>
    </source>
</evidence>
<dbReference type="Gene3D" id="3.30.420.10">
    <property type="entry name" value="Ribonuclease H-like superfamily/Ribonuclease H"/>
    <property type="match status" value="2"/>
</dbReference>
<keyword evidence="7 12" id="KW-0694">RNA-binding</keyword>
<evidence type="ECO:0000256" key="2">
    <source>
        <dbReference type="ARBA" id="ARBA00022722"/>
    </source>
</evidence>
<dbReference type="Pfam" id="PF13395">
    <property type="entry name" value="HNH_4"/>
    <property type="match status" value="1"/>
</dbReference>
<proteinExistence type="inferred from homology"/>
<comment type="subunit">
    <text evidence="11 12">Monomer. Binds crRNA and tracrRNA.</text>
</comment>
<dbReference type="InterPro" id="IPR040619">
    <property type="entry name" value="Cas9_alpha-helical_lobe"/>
</dbReference>
<comment type="cofactor">
    <cofactor evidence="1">
        <name>Mg(2+)</name>
        <dbReference type="ChEBI" id="CHEBI:18420"/>
    </cofactor>
</comment>
<protein>
    <recommendedName>
        <fullName evidence="12">CRISPR-associated endonuclease Cas9</fullName>
        <ecNumber evidence="12">3.1.-.-</ecNumber>
    </recommendedName>
</protein>
<keyword evidence="9 12" id="KW-0238">DNA-binding</keyword>
<evidence type="ECO:0000256" key="3">
    <source>
        <dbReference type="ARBA" id="ARBA00022723"/>
    </source>
</evidence>
<dbReference type="GO" id="GO:0003677">
    <property type="term" value="F:DNA binding"/>
    <property type="evidence" value="ECO:0007669"/>
    <property type="project" value="UniProtKB-UniRule"/>
</dbReference>
<dbReference type="Gene3D" id="1.10.30.50">
    <property type="match status" value="1"/>
</dbReference>
<feature type="domain" description="HNH Cas9-type" evidence="13">
    <location>
        <begin position="509"/>
        <end position="665"/>
    </location>
</feature>
<dbReference type="GO" id="GO:0003723">
    <property type="term" value="F:RNA binding"/>
    <property type="evidence" value="ECO:0007669"/>
    <property type="project" value="UniProtKB-UniRule"/>
</dbReference>
<evidence type="ECO:0000256" key="7">
    <source>
        <dbReference type="ARBA" id="ARBA00022884"/>
    </source>
</evidence>
<evidence type="ECO:0000256" key="5">
    <source>
        <dbReference type="ARBA" id="ARBA00022801"/>
    </source>
</evidence>
<dbReference type="GO" id="GO:0046872">
    <property type="term" value="F:metal ion binding"/>
    <property type="evidence" value="ECO:0007669"/>
    <property type="project" value="UniProtKB-UniRule"/>
</dbReference>
<keyword evidence="10" id="KW-0464">Manganese</keyword>
<comment type="function">
    <text evidence="12">CRISPR (clustered regularly interspaced short palindromic repeat) is an adaptive immune system that provides protection against mobile genetic elements (viruses, transposable elements and conjugative plasmids). CRISPR clusters contain spacers, sequences complementary to antecedent mobile elements, and target invading nucleic acids. CRISPR clusters are transcribed and processed into CRISPR RNA (crRNA). In type II CRISPR systems correct processing of pre-crRNA requires a trans-encoded small RNA (tracrRNA), endogenous ribonuclease 3 (rnc) and this protein. The tracrRNA serves as a guide for ribonuclease 3-aided processing of pre-crRNA. Subsequently Cas9/crRNA/tracrRNA endonucleolytically cleaves linear or circular dsDNA target complementary to the spacer; Cas9 is inactive in the absence of the 2 guide RNAs (gRNA). Cas9 recognizes the protospacer adjacent motif (PAM) in the CRISPR repeat sequences to help distinguish self versus nonself, as targets within the bacterial CRISPR locus do not have PAMs. PAM recognition is also required for catalytic activity.</text>
</comment>
<evidence type="ECO:0000256" key="6">
    <source>
        <dbReference type="ARBA" id="ARBA00022842"/>
    </source>
</evidence>
<dbReference type="AlphaFoldDB" id="Q20XX4"/>
<dbReference type="Pfam" id="PF18470">
    <property type="entry name" value="Cas9_a"/>
    <property type="match status" value="1"/>
</dbReference>
<dbReference type="eggNOG" id="COG3513">
    <property type="taxonomic scope" value="Bacteria"/>
</dbReference>
<keyword evidence="5 12" id="KW-0378">Hydrolase</keyword>
<dbReference type="InterPro" id="IPR033114">
    <property type="entry name" value="HNH_CAS9"/>
</dbReference>
<reference evidence="14" key="1">
    <citation type="submission" date="2006-03" db="EMBL/GenBank/DDBJ databases">
        <title>Complete sequence of Rhodopseudomonas palustris BisB18.</title>
        <authorList>
            <consortium name="US DOE Joint Genome Institute"/>
            <person name="Copeland A."/>
            <person name="Lucas S."/>
            <person name="Lapidus A."/>
            <person name="Barry K."/>
            <person name="Detter J.C."/>
            <person name="Glavina del Rio T."/>
            <person name="Hammon N."/>
            <person name="Israni S."/>
            <person name="Dalin E."/>
            <person name="Tice H."/>
            <person name="Pitluck S."/>
            <person name="Chain P."/>
            <person name="Malfatti S."/>
            <person name="Shin M."/>
            <person name="Vergez L."/>
            <person name="Schmutz J."/>
            <person name="Larimer F."/>
            <person name="Land M."/>
            <person name="Hauser L."/>
            <person name="Pelletier D.A."/>
            <person name="Kyrpides N."/>
            <person name="Anderson I."/>
            <person name="Oda Y."/>
            <person name="Harwood C.S."/>
            <person name="Richardson P."/>
        </authorList>
    </citation>
    <scope>NUCLEOTIDE SEQUENCE [LARGE SCALE GENOMIC DNA]</scope>
    <source>
        <strain evidence="14">BisB18</strain>
    </source>
</reference>
<dbReference type="InterPro" id="IPR028629">
    <property type="entry name" value="Cas9"/>
</dbReference>
<dbReference type="PROSITE" id="PS51749">
    <property type="entry name" value="HNH_CAS9"/>
    <property type="match status" value="1"/>
</dbReference>
<feature type="active site" description="For RuvC-like nuclease domain" evidence="12">
    <location>
        <position position="13"/>
    </location>
</feature>
<dbReference type="InterPro" id="IPR003615">
    <property type="entry name" value="HNH_nuc"/>
</dbReference>
<evidence type="ECO:0000259" key="13">
    <source>
        <dbReference type="PROSITE" id="PS51749"/>
    </source>
</evidence>
<comment type="similarity">
    <text evidence="12">Belongs to the CRISPR-associated Cas9 family.</text>
</comment>
<accession>Q20XX4</accession>
<dbReference type="OrthoDB" id="9777169at2"/>
<dbReference type="Pfam" id="PF18541">
    <property type="entry name" value="RuvC_III"/>
    <property type="match status" value="1"/>
</dbReference>
<evidence type="ECO:0000256" key="8">
    <source>
        <dbReference type="ARBA" id="ARBA00023118"/>
    </source>
</evidence>
<dbReference type="NCBIfam" id="TIGR01865">
    <property type="entry name" value="cas_Csn1"/>
    <property type="match status" value="1"/>
</dbReference>
<dbReference type="InterPro" id="IPR036397">
    <property type="entry name" value="RNaseH_sf"/>
</dbReference>
<dbReference type="HOGENOM" id="CLU_007514_0_0_5"/>
<organism evidence="14">
    <name type="scientific">Rhodopseudomonas palustris (strain BisB18)</name>
    <dbReference type="NCBI Taxonomy" id="316056"/>
    <lineage>
        <taxon>Bacteria</taxon>
        <taxon>Pseudomonadati</taxon>
        <taxon>Pseudomonadota</taxon>
        <taxon>Alphaproteobacteria</taxon>
        <taxon>Hyphomicrobiales</taxon>
        <taxon>Nitrobacteraceae</taxon>
        <taxon>Rhodopseudomonas</taxon>
    </lineage>
</organism>
<dbReference type="GO" id="GO:0016787">
    <property type="term" value="F:hydrolase activity"/>
    <property type="evidence" value="ECO:0007669"/>
    <property type="project" value="UniProtKB-KW"/>
</dbReference>
<dbReference type="GO" id="GO:0051607">
    <property type="term" value="P:defense response to virus"/>
    <property type="evidence" value="ECO:0007669"/>
    <property type="project" value="UniProtKB-UniRule"/>
</dbReference>
<keyword evidence="8 12" id="KW-0051">Antiviral defense</keyword>